<feature type="compositionally biased region" description="Low complexity" evidence="1">
    <location>
        <begin position="31"/>
        <end position="64"/>
    </location>
</feature>
<proteinExistence type="predicted"/>
<dbReference type="PANTHER" id="PTHR47199:SF2">
    <property type="entry name" value="PHOTOSYSTEM II STABILITY_ASSEMBLY FACTOR HCF136, CHLOROPLASTIC"/>
    <property type="match status" value="1"/>
</dbReference>
<evidence type="ECO:0008006" key="5">
    <source>
        <dbReference type="Google" id="ProtNLM"/>
    </source>
</evidence>
<keyword evidence="2" id="KW-0732">Signal</keyword>
<dbReference type="RefSeq" id="WP_341415084.1">
    <property type="nucleotide sequence ID" value="NZ_JBBPCC010000004.1"/>
</dbReference>
<dbReference type="Proteomes" id="UP001469365">
    <property type="component" value="Unassembled WGS sequence"/>
</dbReference>
<dbReference type="SUPFAM" id="SSF110296">
    <property type="entry name" value="Oligoxyloglucan reducing end-specific cellobiohydrolase"/>
    <property type="match status" value="2"/>
</dbReference>
<dbReference type="PANTHER" id="PTHR47199">
    <property type="entry name" value="PHOTOSYSTEM II STABILITY/ASSEMBLY FACTOR HCF136, CHLOROPLASTIC"/>
    <property type="match status" value="1"/>
</dbReference>
<protein>
    <recommendedName>
        <fullName evidence="5">Photosynthesis system II assembly factor Ycf48/Hcf136-like domain-containing protein</fullName>
    </recommendedName>
</protein>
<dbReference type="Gene3D" id="2.130.10.10">
    <property type="entry name" value="YVTN repeat-like/Quinoprotein amine dehydrogenase"/>
    <property type="match status" value="2"/>
</dbReference>
<evidence type="ECO:0000313" key="4">
    <source>
        <dbReference type="Proteomes" id="UP001469365"/>
    </source>
</evidence>
<evidence type="ECO:0000256" key="1">
    <source>
        <dbReference type="SAM" id="MobiDB-lite"/>
    </source>
</evidence>
<keyword evidence="4" id="KW-1185">Reference proteome</keyword>
<sequence>MNRNHLSVRGLLWAVPFLLMAGCSSPAAGNSDKPPASSQPADSASGGQNQPQNQPQTQPSQTQTPAPPQSESAQKPEAVHMGKVTAVRLADPQKGWTGGNGWIARTDDGGKHWTAQYQGAGLVNQLFALNDREAWATLADKAESKGPFRLIRTEDGGHSWKDAGSVPNAGFLHFVSKTEAYSANAKTTDGGKTWTKLAVPEQLVGDAYFRDGGIGWAVTQSKNEIQVQHTADGGQSWQPVLKRSTAVPATGAQIRSAGKDDAWVELIGDSGMSQTSYSLLHTSDGGKAWLTVIANSTAGAGPAPGIPADQAKGKTNNGSKPGPLYVVSPSVAFMGGDCPACDKPNTLGWTKDGGKTWVNGKEELTGYGPALLAMADAEHGWWLTTDNEQPSVMYTTSDGGKSWTKAYTFDKPEQGM</sequence>
<evidence type="ECO:0000256" key="2">
    <source>
        <dbReference type="SAM" id="SignalP"/>
    </source>
</evidence>
<dbReference type="PROSITE" id="PS51257">
    <property type="entry name" value="PROKAR_LIPOPROTEIN"/>
    <property type="match status" value="1"/>
</dbReference>
<dbReference type="InterPro" id="IPR015943">
    <property type="entry name" value="WD40/YVTN_repeat-like_dom_sf"/>
</dbReference>
<feature type="region of interest" description="Disordered" evidence="1">
    <location>
        <begin position="24"/>
        <end position="78"/>
    </location>
</feature>
<reference evidence="3 4" key="1">
    <citation type="submission" date="2024-04" db="EMBL/GenBank/DDBJ databases">
        <title>draft genome sequnece of Paenibacillus filicis.</title>
        <authorList>
            <person name="Kim D.-U."/>
        </authorList>
    </citation>
    <scope>NUCLEOTIDE SEQUENCE [LARGE SCALE GENOMIC DNA]</scope>
    <source>
        <strain evidence="3 4">KACC14197</strain>
    </source>
</reference>
<gene>
    <name evidence="3" type="ORF">WMW72_08935</name>
</gene>
<comment type="caution">
    <text evidence="3">The sequence shown here is derived from an EMBL/GenBank/DDBJ whole genome shotgun (WGS) entry which is preliminary data.</text>
</comment>
<accession>A0ABU9DGZ1</accession>
<evidence type="ECO:0000313" key="3">
    <source>
        <dbReference type="EMBL" id="MEK8128024.1"/>
    </source>
</evidence>
<organism evidence="3 4">
    <name type="scientific">Paenibacillus filicis</name>
    <dbReference type="NCBI Taxonomy" id="669464"/>
    <lineage>
        <taxon>Bacteria</taxon>
        <taxon>Bacillati</taxon>
        <taxon>Bacillota</taxon>
        <taxon>Bacilli</taxon>
        <taxon>Bacillales</taxon>
        <taxon>Paenibacillaceae</taxon>
        <taxon>Paenibacillus</taxon>
    </lineage>
</organism>
<feature type="region of interest" description="Disordered" evidence="1">
    <location>
        <begin position="301"/>
        <end position="320"/>
    </location>
</feature>
<feature type="signal peptide" evidence="2">
    <location>
        <begin position="1"/>
        <end position="21"/>
    </location>
</feature>
<name>A0ABU9DGZ1_9BACL</name>
<dbReference type="EMBL" id="JBBPCC010000004">
    <property type="protein sequence ID" value="MEK8128024.1"/>
    <property type="molecule type" value="Genomic_DNA"/>
</dbReference>
<feature type="chain" id="PRO_5046552822" description="Photosynthesis system II assembly factor Ycf48/Hcf136-like domain-containing protein" evidence="2">
    <location>
        <begin position="22"/>
        <end position="416"/>
    </location>
</feature>